<evidence type="ECO:0000313" key="2">
    <source>
        <dbReference type="Proteomes" id="UP000313359"/>
    </source>
</evidence>
<gene>
    <name evidence="1" type="ORF">L227DRAFT_573110</name>
</gene>
<sequence length="114" mass="12000">MPSRLLEEASALDGWDNNRYTASSFLRCAPPPFPCGTQCQPQGGTCDAYSNTADARGSGLGDPSTPSVVQTRTGVCLVRINDDLGIRAVSSPRCARSSARLQDVGTEMTSGDKC</sequence>
<dbReference type="Proteomes" id="UP000313359">
    <property type="component" value="Unassembled WGS sequence"/>
</dbReference>
<protein>
    <submittedName>
        <fullName evidence="1">Uncharacterized protein</fullName>
    </submittedName>
</protein>
<keyword evidence="2" id="KW-1185">Reference proteome</keyword>
<name>A0A5C2SFZ0_9APHY</name>
<dbReference type="EMBL" id="ML122258">
    <property type="protein sequence ID" value="RPD62551.1"/>
    <property type="molecule type" value="Genomic_DNA"/>
</dbReference>
<proteinExistence type="predicted"/>
<feature type="non-terminal residue" evidence="1">
    <location>
        <position position="114"/>
    </location>
</feature>
<accession>A0A5C2SFZ0</accession>
<organism evidence="1 2">
    <name type="scientific">Lentinus tigrinus ALCF2SS1-6</name>
    <dbReference type="NCBI Taxonomy" id="1328759"/>
    <lineage>
        <taxon>Eukaryota</taxon>
        <taxon>Fungi</taxon>
        <taxon>Dikarya</taxon>
        <taxon>Basidiomycota</taxon>
        <taxon>Agaricomycotina</taxon>
        <taxon>Agaricomycetes</taxon>
        <taxon>Polyporales</taxon>
        <taxon>Polyporaceae</taxon>
        <taxon>Lentinus</taxon>
    </lineage>
</organism>
<evidence type="ECO:0000313" key="1">
    <source>
        <dbReference type="EMBL" id="RPD62551.1"/>
    </source>
</evidence>
<reference evidence="1" key="1">
    <citation type="journal article" date="2018" name="Genome Biol. Evol.">
        <title>Genomics and development of Lentinus tigrinus, a white-rot wood-decaying mushroom with dimorphic fruiting bodies.</title>
        <authorList>
            <person name="Wu B."/>
            <person name="Xu Z."/>
            <person name="Knudson A."/>
            <person name="Carlson A."/>
            <person name="Chen N."/>
            <person name="Kovaka S."/>
            <person name="LaButti K."/>
            <person name="Lipzen A."/>
            <person name="Pennachio C."/>
            <person name="Riley R."/>
            <person name="Schakwitz W."/>
            <person name="Umezawa K."/>
            <person name="Ohm R.A."/>
            <person name="Grigoriev I.V."/>
            <person name="Nagy L.G."/>
            <person name="Gibbons J."/>
            <person name="Hibbett D."/>
        </authorList>
    </citation>
    <scope>NUCLEOTIDE SEQUENCE [LARGE SCALE GENOMIC DNA]</scope>
    <source>
        <strain evidence="1">ALCF2SS1-6</strain>
    </source>
</reference>
<dbReference type="AlphaFoldDB" id="A0A5C2SFZ0"/>